<reference evidence="1 2" key="1">
    <citation type="submission" date="2015-03" db="EMBL/GenBank/DDBJ databases">
        <authorList>
            <person name="Krishnan R."/>
            <person name="Midha S."/>
            <person name="Patil P.B."/>
            <person name="Rameshkumar N."/>
        </authorList>
    </citation>
    <scope>NUCLEOTIDE SEQUENCE [LARGE SCALE GENOMIC DNA]</scope>
    <source>
        <strain evidence="1 2">L1E11</strain>
    </source>
</reference>
<dbReference type="EMBL" id="LAPT01000055">
    <property type="protein sequence ID" value="PXF30996.1"/>
    <property type="molecule type" value="Genomic_DNA"/>
</dbReference>
<accession>A0ABX5M0A9</accession>
<comment type="caution">
    <text evidence="1">The sequence shown here is derived from an EMBL/GenBank/DDBJ whole genome shotgun (WGS) entry which is preliminary data.</text>
</comment>
<gene>
    <name evidence="1" type="ORF">WH50_12205</name>
</gene>
<sequence>MCDGLLQTIAIAVGKGSRVTVIWPVQSDNGFVLVKSDNDLVVAKSDNGFVVVKSKNRFLHVNALKSPLRGP</sequence>
<dbReference type="Proteomes" id="UP000248090">
    <property type="component" value="Unassembled WGS sequence"/>
</dbReference>
<proteinExistence type="predicted"/>
<name>A0ABX5M0A9_9GAMM</name>
<organism evidence="1 2">
    <name type="scientific">Pokkaliibacter plantistimulans</name>
    <dbReference type="NCBI Taxonomy" id="1635171"/>
    <lineage>
        <taxon>Bacteria</taxon>
        <taxon>Pseudomonadati</taxon>
        <taxon>Pseudomonadota</taxon>
        <taxon>Gammaproteobacteria</taxon>
        <taxon>Oceanospirillales</taxon>
        <taxon>Balneatrichaceae</taxon>
        <taxon>Pokkaliibacter</taxon>
    </lineage>
</organism>
<keyword evidence="2" id="KW-1185">Reference proteome</keyword>
<protein>
    <submittedName>
        <fullName evidence="1">Uncharacterized protein</fullName>
    </submittedName>
</protein>
<evidence type="ECO:0000313" key="1">
    <source>
        <dbReference type="EMBL" id="PXF30996.1"/>
    </source>
</evidence>
<evidence type="ECO:0000313" key="2">
    <source>
        <dbReference type="Proteomes" id="UP000248090"/>
    </source>
</evidence>